<name>A0ABS8WHF8_9GAMM</name>
<dbReference type="InterPro" id="IPR010982">
    <property type="entry name" value="Lambda_DNA-bd_dom_sf"/>
</dbReference>
<sequence>MNFEQWLISCFGKRGNTKAARYLGVSVNTVQQWATFSRFPSLKSQELLKIKSDGAINFDVWRTDFLNQQMSKARS</sequence>
<protein>
    <submittedName>
        <fullName evidence="1">Uncharacterized protein</fullName>
    </submittedName>
</protein>
<dbReference type="Proteomes" id="UP001201273">
    <property type="component" value="Unassembled WGS sequence"/>
</dbReference>
<keyword evidence="2" id="KW-1185">Reference proteome</keyword>
<dbReference type="EMBL" id="JAIMJA010000035">
    <property type="protein sequence ID" value="MCE2597168.1"/>
    <property type="molecule type" value="Genomic_DNA"/>
</dbReference>
<evidence type="ECO:0000313" key="2">
    <source>
        <dbReference type="Proteomes" id="UP001201273"/>
    </source>
</evidence>
<gene>
    <name evidence="1" type="ORF">K6Y31_20550</name>
</gene>
<accession>A0ABS8WHF8</accession>
<reference evidence="1 2" key="1">
    <citation type="journal article" date="2022" name="Environ. Microbiol. Rep.">
        <title>Eco-phylogenetic analyses reveal divergent evolution of vitamin B12 metabolism in the marine bacterial family 'Psychromonadaceae'.</title>
        <authorList>
            <person name="Jin X."/>
            <person name="Yang Y."/>
            <person name="Cao H."/>
            <person name="Gao B."/>
            <person name="Zhao Z."/>
        </authorList>
    </citation>
    <scope>NUCLEOTIDE SEQUENCE [LARGE SCALE GENOMIC DNA]</scope>
    <source>
        <strain evidence="1 2">MKS20</strain>
    </source>
</reference>
<proteinExistence type="predicted"/>
<dbReference type="Gene3D" id="1.10.260.40">
    <property type="entry name" value="lambda repressor-like DNA-binding domains"/>
    <property type="match status" value="1"/>
</dbReference>
<comment type="caution">
    <text evidence="1">The sequence shown here is derived from an EMBL/GenBank/DDBJ whole genome shotgun (WGS) entry which is preliminary data.</text>
</comment>
<dbReference type="RefSeq" id="WP_233054912.1">
    <property type="nucleotide sequence ID" value="NZ_JAIMJA010000035.1"/>
</dbReference>
<evidence type="ECO:0000313" key="1">
    <source>
        <dbReference type="EMBL" id="MCE2597168.1"/>
    </source>
</evidence>
<organism evidence="1 2">
    <name type="scientific">Motilimonas cestriensis</name>
    <dbReference type="NCBI Taxonomy" id="2742685"/>
    <lineage>
        <taxon>Bacteria</taxon>
        <taxon>Pseudomonadati</taxon>
        <taxon>Pseudomonadota</taxon>
        <taxon>Gammaproteobacteria</taxon>
        <taxon>Alteromonadales</taxon>
        <taxon>Alteromonadales genera incertae sedis</taxon>
        <taxon>Motilimonas</taxon>
    </lineage>
</organism>